<feature type="region of interest" description="Disordered" evidence="1">
    <location>
        <begin position="89"/>
        <end position="111"/>
    </location>
</feature>
<feature type="compositionally biased region" description="Basic and acidic residues" evidence="1">
    <location>
        <begin position="101"/>
        <end position="111"/>
    </location>
</feature>
<sequence>MYFEQLGEQDHMGCVTSSIMAIATLCLTEIHRTQATRNEDGSWQLDTAWRKSRKTITSYEYLSKEVHMITKGAGVQAKNSVKSVQKYSITKSNDQGTSQQEVDRASRHKEGAGTVAVHYDMNLIDRLRETNRL</sequence>
<protein>
    <submittedName>
        <fullName evidence="2">Uncharacterized protein</fullName>
    </submittedName>
</protein>
<dbReference type="AlphaFoldDB" id="A0A5J4W8M6"/>
<evidence type="ECO:0000313" key="2">
    <source>
        <dbReference type="EMBL" id="KAA6390749.1"/>
    </source>
</evidence>
<reference evidence="2 3" key="1">
    <citation type="submission" date="2019-03" db="EMBL/GenBank/DDBJ databases">
        <title>Single cell metagenomics reveals metabolic interactions within the superorganism composed of flagellate Streblomastix strix and complex community of Bacteroidetes bacteria on its surface.</title>
        <authorList>
            <person name="Treitli S.C."/>
            <person name="Kolisko M."/>
            <person name="Husnik F."/>
            <person name="Keeling P."/>
            <person name="Hampl V."/>
        </authorList>
    </citation>
    <scope>NUCLEOTIDE SEQUENCE [LARGE SCALE GENOMIC DNA]</scope>
    <source>
        <strain evidence="2">ST1C</strain>
    </source>
</reference>
<evidence type="ECO:0000256" key="1">
    <source>
        <dbReference type="SAM" id="MobiDB-lite"/>
    </source>
</evidence>
<gene>
    <name evidence="2" type="ORF">EZS28_013726</name>
</gene>
<feature type="compositionally biased region" description="Polar residues" evidence="1">
    <location>
        <begin position="89"/>
        <end position="100"/>
    </location>
</feature>
<organism evidence="2 3">
    <name type="scientific">Streblomastix strix</name>
    <dbReference type="NCBI Taxonomy" id="222440"/>
    <lineage>
        <taxon>Eukaryota</taxon>
        <taxon>Metamonada</taxon>
        <taxon>Preaxostyla</taxon>
        <taxon>Oxymonadida</taxon>
        <taxon>Streblomastigidae</taxon>
        <taxon>Streblomastix</taxon>
    </lineage>
</organism>
<dbReference type="Proteomes" id="UP000324800">
    <property type="component" value="Unassembled WGS sequence"/>
</dbReference>
<accession>A0A5J4W8M6</accession>
<name>A0A5J4W8M6_9EUKA</name>
<comment type="caution">
    <text evidence="2">The sequence shown here is derived from an EMBL/GenBank/DDBJ whole genome shotgun (WGS) entry which is preliminary data.</text>
</comment>
<proteinExistence type="predicted"/>
<dbReference type="EMBL" id="SNRW01003119">
    <property type="protein sequence ID" value="KAA6390749.1"/>
    <property type="molecule type" value="Genomic_DNA"/>
</dbReference>
<evidence type="ECO:0000313" key="3">
    <source>
        <dbReference type="Proteomes" id="UP000324800"/>
    </source>
</evidence>